<dbReference type="Gene3D" id="3.40.50.150">
    <property type="entry name" value="Vaccinia Virus protein VP39"/>
    <property type="match status" value="1"/>
</dbReference>
<name>A0A917BMF6_9ACTN</name>
<protein>
    <recommendedName>
        <fullName evidence="1">Methyltransferase FkbM domain-containing protein</fullName>
    </recommendedName>
</protein>
<reference evidence="2" key="2">
    <citation type="submission" date="2020-09" db="EMBL/GenBank/DDBJ databases">
        <authorList>
            <person name="Sun Q."/>
            <person name="Zhou Y."/>
        </authorList>
    </citation>
    <scope>NUCLEOTIDE SEQUENCE</scope>
    <source>
        <strain evidence="2">CGMCC 1.16067</strain>
    </source>
</reference>
<dbReference type="Proteomes" id="UP000649179">
    <property type="component" value="Unassembled WGS sequence"/>
</dbReference>
<accession>A0A917BMF6</accession>
<organism evidence="2 3">
    <name type="scientific">Marmoricola endophyticus</name>
    <dbReference type="NCBI Taxonomy" id="2040280"/>
    <lineage>
        <taxon>Bacteria</taxon>
        <taxon>Bacillati</taxon>
        <taxon>Actinomycetota</taxon>
        <taxon>Actinomycetes</taxon>
        <taxon>Propionibacteriales</taxon>
        <taxon>Nocardioidaceae</taxon>
        <taxon>Marmoricola</taxon>
    </lineage>
</organism>
<dbReference type="Pfam" id="PF05050">
    <property type="entry name" value="Methyltransf_21"/>
    <property type="match status" value="1"/>
</dbReference>
<feature type="domain" description="Methyltransferase FkbM" evidence="1">
    <location>
        <begin position="108"/>
        <end position="260"/>
    </location>
</feature>
<dbReference type="SUPFAM" id="SSF53335">
    <property type="entry name" value="S-adenosyl-L-methionine-dependent methyltransferases"/>
    <property type="match status" value="1"/>
</dbReference>
<dbReference type="InterPro" id="IPR006342">
    <property type="entry name" value="FkbM_mtfrase"/>
</dbReference>
<dbReference type="PANTHER" id="PTHR34203">
    <property type="entry name" value="METHYLTRANSFERASE, FKBM FAMILY PROTEIN"/>
    <property type="match status" value="1"/>
</dbReference>
<dbReference type="EMBL" id="BMKQ01000001">
    <property type="protein sequence ID" value="GGF51790.1"/>
    <property type="molecule type" value="Genomic_DNA"/>
</dbReference>
<dbReference type="InterPro" id="IPR029063">
    <property type="entry name" value="SAM-dependent_MTases_sf"/>
</dbReference>
<dbReference type="InterPro" id="IPR052514">
    <property type="entry name" value="SAM-dependent_MTase"/>
</dbReference>
<dbReference type="PANTHER" id="PTHR34203:SF15">
    <property type="entry name" value="SLL1173 PROTEIN"/>
    <property type="match status" value="1"/>
</dbReference>
<dbReference type="AlphaFoldDB" id="A0A917BMF6"/>
<proteinExistence type="predicted"/>
<gene>
    <name evidence="2" type="ORF">GCM10011519_27270</name>
</gene>
<evidence type="ECO:0000313" key="3">
    <source>
        <dbReference type="Proteomes" id="UP000649179"/>
    </source>
</evidence>
<sequence>MVDCRSPSRPGGGEMHPVLRQVADQSRAVWSHPSNRGARVRAVGRAVRYQVRARVLGRSSVARVGVRGRVVVRLHDWGSSQALYANPVDHAEMTFWRGFLRPGDLFLDVGANVGIYSLWAADRDAEVWAFEPDDEARGRLEENAALSGLAVAVHPCAVGAGSGTMRITEGLGTSNRMSADDAPGTREVPVRSLDDLVGDREVRGIKVDVEGVERLVVEGAARLLDGARVDVLQLEWNHMSDVVLGEGRRPLWDLLRAHGYVGCRPENGRLVNLARDECPGHGADLFFASPRCAEGLDRLE</sequence>
<evidence type="ECO:0000259" key="1">
    <source>
        <dbReference type="Pfam" id="PF05050"/>
    </source>
</evidence>
<dbReference type="NCBIfam" id="TIGR01444">
    <property type="entry name" value="fkbM_fam"/>
    <property type="match status" value="1"/>
</dbReference>
<evidence type="ECO:0000313" key="2">
    <source>
        <dbReference type="EMBL" id="GGF51790.1"/>
    </source>
</evidence>
<keyword evidence="3" id="KW-1185">Reference proteome</keyword>
<reference evidence="2" key="1">
    <citation type="journal article" date="2014" name="Int. J. Syst. Evol. Microbiol.">
        <title>Complete genome sequence of Corynebacterium casei LMG S-19264T (=DSM 44701T), isolated from a smear-ripened cheese.</title>
        <authorList>
            <consortium name="US DOE Joint Genome Institute (JGI-PGF)"/>
            <person name="Walter F."/>
            <person name="Albersmeier A."/>
            <person name="Kalinowski J."/>
            <person name="Ruckert C."/>
        </authorList>
    </citation>
    <scope>NUCLEOTIDE SEQUENCE</scope>
    <source>
        <strain evidence="2">CGMCC 1.16067</strain>
    </source>
</reference>
<comment type="caution">
    <text evidence="2">The sequence shown here is derived from an EMBL/GenBank/DDBJ whole genome shotgun (WGS) entry which is preliminary data.</text>
</comment>